<dbReference type="EMBL" id="CAJJDP010000092">
    <property type="protein sequence ID" value="CAD8188598.1"/>
    <property type="molecule type" value="Genomic_DNA"/>
</dbReference>
<keyword evidence="1" id="KW-1133">Transmembrane helix</keyword>
<dbReference type="AlphaFoldDB" id="A0A8S1WER0"/>
<feature type="transmembrane region" description="Helical" evidence="1">
    <location>
        <begin position="51"/>
        <end position="70"/>
    </location>
</feature>
<evidence type="ECO:0000256" key="1">
    <source>
        <dbReference type="SAM" id="Phobius"/>
    </source>
</evidence>
<reference evidence="2" key="1">
    <citation type="submission" date="2021-01" db="EMBL/GenBank/DDBJ databases">
        <authorList>
            <consortium name="Genoscope - CEA"/>
            <person name="William W."/>
        </authorList>
    </citation>
    <scope>NUCLEOTIDE SEQUENCE</scope>
</reference>
<evidence type="ECO:0000313" key="2">
    <source>
        <dbReference type="EMBL" id="CAD8188598.1"/>
    </source>
</evidence>
<keyword evidence="1" id="KW-0472">Membrane</keyword>
<proteinExistence type="predicted"/>
<gene>
    <name evidence="2" type="ORF">POCTA_138.1.T0930044</name>
</gene>
<sequence>MAVILFGFILLQSTDKFIYVSQFSFASKRLQFHQKFVEMVYFLGFQYKQNIFVKLLQGITAIIIFIRYVYGNFRNKF</sequence>
<keyword evidence="1" id="KW-0812">Transmembrane</keyword>
<keyword evidence="3" id="KW-1185">Reference proteome</keyword>
<evidence type="ECO:0000313" key="3">
    <source>
        <dbReference type="Proteomes" id="UP000683925"/>
    </source>
</evidence>
<name>A0A8S1WER0_PAROT</name>
<dbReference type="OrthoDB" id="10642202at2759"/>
<comment type="caution">
    <text evidence="2">The sequence shown here is derived from an EMBL/GenBank/DDBJ whole genome shotgun (WGS) entry which is preliminary data.</text>
</comment>
<dbReference type="Proteomes" id="UP000683925">
    <property type="component" value="Unassembled WGS sequence"/>
</dbReference>
<accession>A0A8S1WER0</accession>
<organism evidence="2 3">
    <name type="scientific">Paramecium octaurelia</name>
    <dbReference type="NCBI Taxonomy" id="43137"/>
    <lineage>
        <taxon>Eukaryota</taxon>
        <taxon>Sar</taxon>
        <taxon>Alveolata</taxon>
        <taxon>Ciliophora</taxon>
        <taxon>Intramacronucleata</taxon>
        <taxon>Oligohymenophorea</taxon>
        <taxon>Peniculida</taxon>
        <taxon>Parameciidae</taxon>
        <taxon>Paramecium</taxon>
    </lineage>
</organism>
<protein>
    <submittedName>
        <fullName evidence="2">Uncharacterized protein</fullName>
    </submittedName>
</protein>